<dbReference type="AlphaFoldDB" id="A0A6A3IU84"/>
<accession>A0A6A3IU84</accession>
<dbReference type="InterPro" id="IPR050863">
    <property type="entry name" value="CenT-Element_Derived"/>
</dbReference>
<proteinExistence type="predicted"/>
<sequence length="207" mass="23503">MERWMTIENKRSLIDKSAAEPGMTHSELAGWSKRAFRLRAAPARNTVSDMLKNASTITKPEYGEGKRRKPLKAITRKAEQIREDVGGPALDVGLSVGWLTGFLKRHKQRYRPRHGEAGSADADVVREGRHAIQEITDFYDPHDTYNMDETGLWRTVGKRLGLRSPSVQTTRRKVRTKPARGMVLIRAMPMVTWSTSCSKWRQLVCSV</sequence>
<name>A0A6A3IU84_9STRA</name>
<comment type="caution">
    <text evidence="1">The sequence shown here is derived from an EMBL/GenBank/DDBJ whole genome shotgun (WGS) entry which is preliminary data.</text>
</comment>
<reference evidence="1 2" key="1">
    <citation type="submission" date="2018-09" db="EMBL/GenBank/DDBJ databases">
        <title>Genomic investigation of the strawberry pathogen Phytophthora fragariae indicates pathogenicity is determined by transcriptional variation in three key races.</title>
        <authorList>
            <person name="Adams T.M."/>
            <person name="Armitage A.D."/>
            <person name="Sobczyk M.K."/>
            <person name="Bates H.J."/>
            <person name="Dunwell J.M."/>
            <person name="Nellist C.F."/>
            <person name="Harrison R.J."/>
        </authorList>
    </citation>
    <scope>NUCLEOTIDE SEQUENCE [LARGE SCALE GENOMIC DNA]</scope>
    <source>
        <strain evidence="1 2">SCRP249</strain>
    </source>
</reference>
<evidence type="ECO:0000313" key="1">
    <source>
        <dbReference type="EMBL" id="KAE8983013.1"/>
    </source>
</evidence>
<evidence type="ECO:0008006" key="3">
    <source>
        <dbReference type="Google" id="ProtNLM"/>
    </source>
</evidence>
<gene>
    <name evidence="1" type="ORF">PR001_g23568</name>
</gene>
<dbReference type="EMBL" id="QXFV01002819">
    <property type="protein sequence ID" value="KAE8983013.1"/>
    <property type="molecule type" value="Genomic_DNA"/>
</dbReference>
<organism evidence="1 2">
    <name type="scientific">Phytophthora rubi</name>
    <dbReference type="NCBI Taxonomy" id="129364"/>
    <lineage>
        <taxon>Eukaryota</taxon>
        <taxon>Sar</taxon>
        <taxon>Stramenopiles</taxon>
        <taxon>Oomycota</taxon>
        <taxon>Peronosporomycetes</taxon>
        <taxon>Peronosporales</taxon>
        <taxon>Peronosporaceae</taxon>
        <taxon>Phytophthora</taxon>
    </lineage>
</organism>
<protein>
    <recommendedName>
        <fullName evidence="3">HTH CENPB-type domain-containing protein</fullName>
    </recommendedName>
</protein>
<dbReference type="PANTHER" id="PTHR19303">
    <property type="entry name" value="TRANSPOSON"/>
    <property type="match status" value="1"/>
</dbReference>
<evidence type="ECO:0000313" key="2">
    <source>
        <dbReference type="Proteomes" id="UP000429607"/>
    </source>
</evidence>
<dbReference type="GO" id="GO:0003677">
    <property type="term" value="F:DNA binding"/>
    <property type="evidence" value="ECO:0007669"/>
    <property type="project" value="TreeGrafter"/>
</dbReference>
<dbReference type="GO" id="GO:0005634">
    <property type="term" value="C:nucleus"/>
    <property type="evidence" value="ECO:0007669"/>
    <property type="project" value="TreeGrafter"/>
</dbReference>
<dbReference type="PANTHER" id="PTHR19303:SF73">
    <property type="entry name" value="PROTEIN PDC2"/>
    <property type="match status" value="1"/>
</dbReference>
<dbReference type="Proteomes" id="UP000429607">
    <property type="component" value="Unassembled WGS sequence"/>
</dbReference>